<name>A0A7J6E9H2_CANSA</name>
<evidence type="ECO:0000313" key="2">
    <source>
        <dbReference type="Proteomes" id="UP000583929"/>
    </source>
</evidence>
<evidence type="ECO:0000313" key="1">
    <source>
        <dbReference type="EMBL" id="KAF4354982.1"/>
    </source>
</evidence>
<dbReference type="Proteomes" id="UP000583929">
    <property type="component" value="Unassembled WGS sequence"/>
</dbReference>
<dbReference type="EMBL" id="JAATIQ010000463">
    <property type="protein sequence ID" value="KAF4354982.1"/>
    <property type="molecule type" value="Genomic_DNA"/>
</dbReference>
<protein>
    <submittedName>
        <fullName evidence="1">Uncharacterized protein</fullName>
    </submittedName>
</protein>
<accession>A0A7J6E9H2</accession>
<sequence>MHTKQLQELLWVCDSLEAHTNDFRYSTSRANEKVDVMDKVQTLGGGKRFAYDLDEIEEEQRERA</sequence>
<dbReference type="AlphaFoldDB" id="A0A7J6E9H2"/>
<proteinExistence type="predicted"/>
<reference evidence="1 2" key="1">
    <citation type="journal article" date="2020" name="bioRxiv">
        <title>Sequence and annotation of 42 cannabis genomes reveals extensive copy number variation in cannabinoid synthesis and pathogen resistance genes.</title>
        <authorList>
            <person name="Mckernan K.J."/>
            <person name="Helbert Y."/>
            <person name="Kane L.T."/>
            <person name="Ebling H."/>
            <person name="Zhang L."/>
            <person name="Liu B."/>
            <person name="Eaton Z."/>
            <person name="Mclaughlin S."/>
            <person name="Kingan S."/>
            <person name="Baybayan P."/>
            <person name="Concepcion G."/>
            <person name="Jordan M."/>
            <person name="Riva A."/>
            <person name="Barbazuk W."/>
            <person name="Harkins T."/>
        </authorList>
    </citation>
    <scope>NUCLEOTIDE SEQUENCE [LARGE SCALE GENOMIC DNA]</scope>
    <source>
        <strain evidence="2">cv. Jamaican Lion 4</strain>
        <tissue evidence="1">Leaf</tissue>
    </source>
</reference>
<organism evidence="1 2">
    <name type="scientific">Cannabis sativa</name>
    <name type="common">Hemp</name>
    <name type="synonym">Marijuana</name>
    <dbReference type="NCBI Taxonomy" id="3483"/>
    <lineage>
        <taxon>Eukaryota</taxon>
        <taxon>Viridiplantae</taxon>
        <taxon>Streptophyta</taxon>
        <taxon>Embryophyta</taxon>
        <taxon>Tracheophyta</taxon>
        <taxon>Spermatophyta</taxon>
        <taxon>Magnoliopsida</taxon>
        <taxon>eudicotyledons</taxon>
        <taxon>Gunneridae</taxon>
        <taxon>Pentapetalae</taxon>
        <taxon>rosids</taxon>
        <taxon>fabids</taxon>
        <taxon>Rosales</taxon>
        <taxon>Cannabaceae</taxon>
        <taxon>Cannabis</taxon>
    </lineage>
</organism>
<gene>
    <name evidence="1" type="ORF">G4B88_008457</name>
</gene>
<keyword evidence="2" id="KW-1185">Reference proteome</keyword>
<comment type="caution">
    <text evidence="1">The sequence shown here is derived from an EMBL/GenBank/DDBJ whole genome shotgun (WGS) entry which is preliminary data.</text>
</comment>